<gene>
    <name evidence="2" type="ORF">SAMN05216192_102145</name>
</gene>
<sequence length="281" mass="31940">MPLIQVNGTTIYYEMTGSGLPIVFIHDYSTSHLLFEPQAEYFSKRAKVIVFDLRGNGKSGKMDVEISRIVDTQCEDLKVLLDALSIDRAVIVASSSGTVLAQKYASSYPERVINLILVDSYFSSGTTALGGKVKGFLEICAWASHYLPAEMFIRSLRITYNNWLVAYHILKKELIQQRTTELIKQRLALRNTDVYGFALQLQIPVLCVSGNRNDWVLEQVRKTASQYPLAQFSILEDAIYPSHLCQPERFNRLLLDYLLDQQCFQMADPDRMETLMSKSDS</sequence>
<keyword evidence="3" id="KW-1185">Reference proteome</keyword>
<evidence type="ECO:0000259" key="1">
    <source>
        <dbReference type="Pfam" id="PF00561"/>
    </source>
</evidence>
<dbReference type="EMBL" id="FNDX01000002">
    <property type="protein sequence ID" value="SDH95727.1"/>
    <property type="molecule type" value="Genomic_DNA"/>
</dbReference>
<proteinExistence type="predicted"/>
<feature type="domain" description="AB hydrolase-1" evidence="1">
    <location>
        <begin position="21"/>
        <end position="130"/>
    </location>
</feature>
<dbReference type="RefSeq" id="WP_090711835.1">
    <property type="nucleotide sequence ID" value="NZ_CBCSKY010000013.1"/>
</dbReference>
<dbReference type="STRING" id="1174501.SAMN05216192_102145"/>
<accession>A0A1G8GN27</accession>
<dbReference type="SUPFAM" id="SSF53474">
    <property type="entry name" value="alpha/beta-Hydrolases"/>
    <property type="match status" value="1"/>
</dbReference>
<dbReference type="InterPro" id="IPR000073">
    <property type="entry name" value="AB_hydrolase_1"/>
</dbReference>
<dbReference type="AlphaFoldDB" id="A0A1G8GN27"/>
<protein>
    <submittedName>
        <fullName evidence="2">Pimeloyl-ACP methyl ester carboxylesterase</fullName>
    </submittedName>
</protein>
<organism evidence="2 3">
    <name type="scientific">Paenibacillus typhae</name>
    <dbReference type="NCBI Taxonomy" id="1174501"/>
    <lineage>
        <taxon>Bacteria</taxon>
        <taxon>Bacillati</taxon>
        <taxon>Bacillota</taxon>
        <taxon>Bacilli</taxon>
        <taxon>Bacillales</taxon>
        <taxon>Paenibacillaceae</taxon>
        <taxon>Paenibacillus</taxon>
    </lineage>
</organism>
<dbReference type="InterPro" id="IPR050266">
    <property type="entry name" value="AB_hydrolase_sf"/>
</dbReference>
<evidence type="ECO:0000313" key="3">
    <source>
        <dbReference type="Proteomes" id="UP000199050"/>
    </source>
</evidence>
<dbReference type="PANTHER" id="PTHR43798">
    <property type="entry name" value="MONOACYLGLYCEROL LIPASE"/>
    <property type="match status" value="1"/>
</dbReference>
<reference evidence="3" key="1">
    <citation type="submission" date="2016-10" db="EMBL/GenBank/DDBJ databases">
        <authorList>
            <person name="Varghese N."/>
            <person name="Submissions S."/>
        </authorList>
    </citation>
    <scope>NUCLEOTIDE SEQUENCE [LARGE SCALE GENOMIC DNA]</scope>
    <source>
        <strain evidence="3">CGMCC 1.11012</strain>
    </source>
</reference>
<dbReference type="Gene3D" id="3.40.50.1820">
    <property type="entry name" value="alpha/beta hydrolase"/>
    <property type="match status" value="1"/>
</dbReference>
<name>A0A1G8GN27_9BACL</name>
<dbReference type="Pfam" id="PF00561">
    <property type="entry name" value="Abhydrolase_1"/>
    <property type="match status" value="1"/>
</dbReference>
<evidence type="ECO:0000313" key="2">
    <source>
        <dbReference type="EMBL" id="SDH95727.1"/>
    </source>
</evidence>
<dbReference type="InterPro" id="IPR029058">
    <property type="entry name" value="AB_hydrolase_fold"/>
</dbReference>
<dbReference type="OrthoDB" id="6191536at2"/>
<dbReference type="Proteomes" id="UP000199050">
    <property type="component" value="Unassembled WGS sequence"/>
</dbReference>